<comment type="caution">
    <text evidence="1">The sequence shown here is derived from an EMBL/GenBank/DDBJ whole genome shotgun (WGS) entry which is preliminary data.</text>
</comment>
<proteinExistence type="predicted"/>
<organism evidence="1 2">
    <name type="scientific">Cycloclasticus pugetii</name>
    <dbReference type="NCBI Taxonomy" id="34068"/>
    <lineage>
        <taxon>Bacteria</taxon>
        <taxon>Pseudomonadati</taxon>
        <taxon>Pseudomonadota</taxon>
        <taxon>Gammaproteobacteria</taxon>
        <taxon>Thiotrichales</taxon>
        <taxon>Piscirickettsiaceae</taxon>
        <taxon>Cycloclasticus</taxon>
    </lineage>
</organism>
<sequence length="53" mass="5716">MINLNATASTEFITGIFKAIISAFQQIGVQPRRDLAETMQTAASGYVSLLRAV</sequence>
<reference evidence="1 2" key="1">
    <citation type="journal article" date="2013" name="Genome Announc.">
        <title>Genome Sequence of the Pyrene- and Fluoranthene-Degrading Bacterium Cycloclasticus sp. Strain PY97M.</title>
        <authorList>
            <person name="Cui Z."/>
            <person name="Xu G."/>
            <person name="Li Q."/>
            <person name="Gao W."/>
            <person name="Zheng L."/>
        </authorList>
    </citation>
    <scope>NUCLEOTIDE SEQUENCE [LARGE SCALE GENOMIC DNA]</scope>
    <source>
        <strain evidence="1 2">PY97M</strain>
    </source>
</reference>
<evidence type="ECO:0000313" key="2">
    <source>
        <dbReference type="Proteomes" id="UP000015462"/>
    </source>
</evidence>
<evidence type="ECO:0000313" key="1">
    <source>
        <dbReference type="EMBL" id="EPD13831.1"/>
    </source>
</evidence>
<dbReference type="EMBL" id="ASHL01000002">
    <property type="protein sequence ID" value="EPD13831.1"/>
    <property type="molecule type" value="Genomic_DNA"/>
</dbReference>
<gene>
    <name evidence="1" type="ORF">L196_04821</name>
</gene>
<protein>
    <submittedName>
        <fullName evidence="1">Uncharacterized protein</fullName>
    </submittedName>
</protein>
<accession>A0AB33Z3Q7</accession>
<name>A0AB33Z3Q7_9GAMM</name>
<dbReference type="RefSeq" id="WP_016390146.1">
    <property type="nucleotide sequence ID" value="NZ_KE646806.1"/>
</dbReference>
<dbReference type="AlphaFoldDB" id="A0AB33Z3Q7"/>
<dbReference type="Proteomes" id="UP000015462">
    <property type="component" value="Unassembled WGS sequence"/>
</dbReference>
<keyword evidence="2" id="KW-1185">Reference proteome</keyword>